<organism evidence="3 4">
    <name type="scientific">Rhodopila globiformis</name>
    <name type="common">Rhodopseudomonas globiformis</name>
    <dbReference type="NCBI Taxonomy" id="1071"/>
    <lineage>
        <taxon>Bacteria</taxon>
        <taxon>Pseudomonadati</taxon>
        <taxon>Pseudomonadota</taxon>
        <taxon>Alphaproteobacteria</taxon>
        <taxon>Acetobacterales</taxon>
        <taxon>Acetobacteraceae</taxon>
        <taxon>Rhodopila</taxon>
    </lineage>
</organism>
<dbReference type="InterPro" id="IPR036116">
    <property type="entry name" value="FN3_sf"/>
</dbReference>
<feature type="domain" description="Fibronectin type-III" evidence="2">
    <location>
        <begin position="328"/>
        <end position="421"/>
    </location>
</feature>
<dbReference type="OrthoDB" id="7273921at2"/>
<comment type="caution">
    <text evidence="3">The sequence shown here is derived from an EMBL/GenBank/DDBJ whole genome shotgun (WGS) entry which is preliminary data.</text>
</comment>
<dbReference type="PROSITE" id="PS50853">
    <property type="entry name" value="FN3"/>
    <property type="match status" value="2"/>
</dbReference>
<dbReference type="PANTHER" id="PTHR44170">
    <property type="entry name" value="PROTEIN SIDEKICK"/>
    <property type="match status" value="1"/>
</dbReference>
<dbReference type="AlphaFoldDB" id="A0A2S6NIA7"/>
<dbReference type="SUPFAM" id="SSF49265">
    <property type="entry name" value="Fibronectin type III"/>
    <property type="match status" value="1"/>
</dbReference>
<dbReference type="RefSeq" id="WP_104518943.1">
    <property type="nucleotide sequence ID" value="NZ_NHRY01000114.1"/>
</dbReference>
<reference evidence="3 4" key="1">
    <citation type="journal article" date="2018" name="Arch. Microbiol.">
        <title>New insights into the metabolic potential of the phototrophic purple bacterium Rhodopila globiformis DSM 161(T) from its draft genome sequence and evidence for a vanadium-dependent nitrogenase.</title>
        <authorList>
            <person name="Imhoff J.F."/>
            <person name="Rahn T."/>
            <person name="Kunzel S."/>
            <person name="Neulinger S.C."/>
        </authorList>
    </citation>
    <scope>NUCLEOTIDE SEQUENCE [LARGE SCALE GENOMIC DNA]</scope>
    <source>
        <strain evidence="3 4">DSM 161</strain>
    </source>
</reference>
<dbReference type="GO" id="GO:0098609">
    <property type="term" value="P:cell-cell adhesion"/>
    <property type="evidence" value="ECO:0007669"/>
    <property type="project" value="TreeGrafter"/>
</dbReference>
<dbReference type="GO" id="GO:0016020">
    <property type="term" value="C:membrane"/>
    <property type="evidence" value="ECO:0007669"/>
    <property type="project" value="UniProtKB-SubCell"/>
</dbReference>
<dbReference type="Gene3D" id="2.60.40.10">
    <property type="entry name" value="Immunoglobulins"/>
    <property type="match status" value="2"/>
</dbReference>
<dbReference type="InterPro" id="IPR013783">
    <property type="entry name" value="Ig-like_fold"/>
</dbReference>
<dbReference type="InterPro" id="IPR003961">
    <property type="entry name" value="FN3_dom"/>
</dbReference>
<dbReference type="Proteomes" id="UP000239724">
    <property type="component" value="Unassembled WGS sequence"/>
</dbReference>
<dbReference type="CDD" id="cd00063">
    <property type="entry name" value="FN3"/>
    <property type="match status" value="2"/>
</dbReference>
<name>A0A2S6NIA7_RHOGL</name>
<evidence type="ECO:0000256" key="1">
    <source>
        <dbReference type="ARBA" id="ARBA00023157"/>
    </source>
</evidence>
<evidence type="ECO:0000259" key="2">
    <source>
        <dbReference type="PROSITE" id="PS50853"/>
    </source>
</evidence>
<keyword evidence="1" id="KW-1015">Disulfide bond</keyword>
<proteinExistence type="predicted"/>
<gene>
    <name evidence="3" type="ORF">CCS01_11230</name>
</gene>
<evidence type="ECO:0000313" key="3">
    <source>
        <dbReference type="EMBL" id="PPQ34336.1"/>
    </source>
</evidence>
<dbReference type="EMBL" id="NHRY01000114">
    <property type="protein sequence ID" value="PPQ34336.1"/>
    <property type="molecule type" value="Genomic_DNA"/>
</dbReference>
<evidence type="ECO:0000313" key="4">
    <source>
        <dbReference type="Proteomes" id="UP000239724"/>
    </source>
</evidence>
<feature type="domain" description="Fibronectin type-III" evidence="2">
    <location>
        <begin position="428"/>
        <end position="519"/>
    </location>
</feature>
<sequence length="617" mass="61052">MPTISQLPAATTVSASDAVPISQGGTARSVSLGSLLATTQPAIIVQTGSLLGRTSIGSGSPESISIGLGVSLSNGTLAATGLDHAGFPALSSLAPNAELVICNQGTPMLMQASLLRGLFEAGPNVTITPDGTIASTATAAATGAGSAIAGLPVINTLSSQDLVAVGHAGTNYAISYGSFLDGVTIDQAQTAVAASDSDTIWAAQGSNIMASQTFGAIWVWIAGKLPTYKTPVVEITTATNLDGTVHNGRILVCSQPVTLTPLTANMGNGFHCTVINVSTGNVTLGSGFISSNGSLAIAPQQSASIYCATYSGGTVAFASMVAGTAAAAPGQVLSLASSQVTSTTIALSWQAPTSGTSPSSYTVQYRQDGTASWSTAASVTGTTTTLSGLAPATTYDIVVQAVNAAGTGLPSAVLIATTSAATPTTPPQVAGLTATPASSSAVQLTWTAQTGTNAATSYTIQYRTTGSSTWTGSLAAITGSSTTISGLQASTSYDFSVFGVNASGAGTASTVVTAVTQAAAQSVTGITWNLLPGGPYTHASGSIGVNAHVTPGTSPVQFGFSQSATTPPASWTAASLVNTDLWGAYVPTPATAGVWYAWAEGLDGSSPTVSSSSFQVQ</sequence>
<dbReference type="PANTHER" id="PTHR44170:SF6">
    <property type="entry name" value="CONTACTIN"/>
    <property type="match status" value="1"/>
</dbReference>
<protein>
    <recommendedName>
        <fullName evidence="2">Fibronectin type-III domain-containing protein</fullName>
    </recommendedName>
</protein>
<dbReference type="Pfam" id="PF00041">
    <property type="entry name" value="fn3"/>
    <property type="match status" value="2"/>
</dbReference>
<accession>A0A2S6NIA7</accession>
<dbReference type="SMART" id="SM00060">
    <property type="entry name" value="FN3"/>
    <property type="match status" value="2"/>
</dbReference>
<keyword evidence="4" id="KW-1185">Reference proteome</keyword>